<dbReference type="Pfam" id="PF00953">
    <property type="entry name" value="Glycos_transf_4"/>
    <property type="match status" value="1"/>
</dbReference>
<keyword evidence="6 7" id="KW-0472">Membrane</keyword>
<feature type="transmembrane region" description="Helical" evidence="7">
    <location>
        <begin position="70"/>
        <end position="86"/>
    </location>
</feature>
<dbReference type="PANTHER" id="PTHR22926">
    <property type="entry name" value="PHOSPHO-N-ACETYLMURAMOYL-PENTAPEPTIDE-TRANSFERASE"/>
    <property type="match status" value="1"/>
</dbReference>
<evidence type="ECO:0000256" key="7">
    <source>
        <dbReference type="SAM" id="Phobius"/>
    </source>
</evidence>
<keyword evidence="2" id="KW-1003">Cell membrane</keyword>
<dbReference type="Proteomes" id="UP001168380">
    <property type="component" value="Unassembled WGS sequence"/>
</dbReference>
<dbReference type="RefSeq" id="WP_302712863.1">
    <property type="nucleotide sequence ID" value="NZ_JAULRT010000052.1"/>
</dbReference>
<feature type="transmembrane region" description="Helical" evidence="7">
    <location>
        <begin position="232"/>
        <end position="256"/>
    </location>
</feature>
<evidence type="ECO:0000256" key="4">
    <source>
        <dbReference type="ARBA" id="ARBA00022692"/>
    </source>
</evidence>
<evidence type="ECO:0000313" key="8">
    <source>
        <dbReference type="EMBL" id="MDO3382544.1"/>
    </source>
</evidence>
<feature type="transmembrane region" description="Helical" evidence="7">
    <location>
        <begin position="121"/>
        <end position="140"/>
    </location>
</feature>
<reference evidence="8" key="1">
    <citation type="submission" date="2023-07" db="EMBL/GenBank/DDBJ databases">
        <title>Gilvimarinus algae sp. nov., isolated from the surface of Kelp.</title>
        <authorList>
            <person name="Sun Y.Y."/>
            <person name="Gong Y."/>
            <person name="Du Z.J."/>
        </authorList>
    </citation>
    <scope>NUCLEOTIDE SEQUENCE</scope>
    <source>
        <strain evidence="8">SDUM040014</strain>
    </source>
</reference>
<evidence type="ECO:0000256" key="2">
    <source>
        <dbReference type="ARBA" id="ARBA00022475"/>
    </source>
</evidence>
<dbReference type="InterPro" id="IPR000715">
    <property type="entry name" value="Glycosyl_transferase_4"/>
</dbReference>
<feature type="transmembrane region" description="Helical" evidence="7">
    <location>
        <begin position="152"/>
        <end position="172"/>
    </location>
</feature>
<keyword evidence="4 7" id="KW-0812">Transmembrane</keyword>
<keyword evidence="9" id="KW-1185">Reference proteome</keyword>
<feature type="transmembrane region" description="Helical" evidence="7">
    <location>
        <begin position="178"/>
        <end position="197"/>
    </location>
</feature>
<dbReference type="EMBL" id="JAULRT010000052">
    <property type="protein sequence ID" value="MDO3382544.1"/>
    <property type="molecule type" value="Genomic_DNA"/>
</dbReference>
<name>A0ABT8TEM3_9GAMM</name>
<comment type="subcellular location">
    <subcellularLocation>
        <location evidence="1">Cell membrane</location>
        <topology evidence="1">Multi-pass membrane protein</topology>
    </subcellularLocation>
</comment>
<accession>A0ABT8TEM3</accession>
<feature type="transmembrane region" description="Helical" evidence="7">
    <location>
        <begin position="306"/>
        <end position="325"/>
    </location>
</feature>
<evidence type="ECO:0000256" key="6">
    <source>
        <dbReference type="ARBA" id="ARBA00023136"/>
    </source>
</evidence>
<sequence>MTFALLLVAFGITLALTAVLRGYALHHRLLDVPGQRSSHRQVTPRGGGLAIVLVTFLGTAYLAVSHTVAPDVWAVLGPAFLVAWVGWRDDHSHVSARYRFSVHGACSALMVFLLWPLELSLVGFTLPGMMLAVLLTLWLAWSINLFNFMDGINGIASIEAASVLGNMALLMFLSGQPVHVWFFFALVAACSLGFLVWNFPRARIFMGDVGSGFLGSLIGGLSILALGQAEVYFWALLILYGVFVADSTVTLIRRALHGEKVYLAHRSHAYQHTAQRLGSHTPVTLAVLAINLLWLLPWAWLVVSGLFSGFLALLMAYAPIVALVWRLGAGRRSQIAS</sequence>
<comment type="caution">
    <text evidence="8">The sequence shown here is derived from an EMBL/GenBank/DDBJ whole genome shotgun (WGS) entry which is preliminary data.</text>
</comment>
<proteinExistence type="predicted"/>
<evidence type="ECO:0000256" key="5">
    <source>
        <dbReference type="ARBA" id="ARBA00022989"/>
    </source>
</evidence>
<feature type="transmembrane region" description="Helical" evidence="7">
    <location>
        <begin position="204"/>
        <end position="226"/>
    </location>
</feature>
<dbReference type="CDD" id="cd06854">
    <property type="entry name" value="GT_WbpL_WbcO_like"/>
    <property type="match status" value="1"/>
</dbReference>
<feature type="transmembrane region" description="Helical" evidence="7">
    <location>
        <begin position="6"/>
        <end position="25"/>
    </location>
</feature>
<evidence type="ECO:0000313" key="9">
    <source>
        <dbReference type="Proteomes" id="UP001168380"/>
    </source>
</evidence>
<feature type="transmembrane region" description="Helical" evidence="7">
    <location>
        <begin position="98"/>
        <end position="115"/>
    </location>
</feature>
<organism evidence="8 9">
    <name type="scientific">Gilvimarinus algae</name>
    <dbReference type="NCBI Taxonomy" id="3058037"/>
    <lineage>
        <taxon>Bacteria</taxon>
        <taxon>Pseudomonadati</taxon>
        <taxon>Pseudomonadota</taxon>
        <taxon>Gammaproteobacteria</taxon>
        <taxon>Cellvibrionales</taxon>
        <taxon>Cellvibrionaceae</taxon>
        <taxon>Gilvimarinus</taxon>
    </lineage>
</organism>
<evidence type="ECO:0000256" key="3">
    <source>
        <dbReference type="ARBA" id="ARBA00022679"/>
    </source>
</evidence>
<gene>
    <name evidence="8" type="ORF">QWI16_10210</name>
</gene>
<feature type="transmembrane region" description="Helical" evidence="7">
    <location>
        <begin position="46"/>
        <end position="64"/>
    </location>
</feature>
<keyword evidence="3" id="KW-0808">Transferase</keyword>
<keyword evidence="5 7" id="KW-1133">Transmembrane helix</keyword>
<feature type="transmembrane region" description="Helical" evidence="7">
    <location>
        <begin position="277"/>
        <end position="300"/>
    </location>
</feature>
<protein>
    <submittedName>
        <fullName evidence="8">Glycosyltransferase family 4 protein</fullName>
    </submittedName>
</protein>
<evidence type="ECO:0000256" key="1">
    <source>
        <dbReference type="ARBA" id="ARBA00004651"/>
    </source>
</evidence>
<dbReference type="PANTHER" id="PTHR22926:SF3">
    <property type="entry name" value="UNDECAPRENYL-PHOSPHATE ALPHA-N-ACETYLGLUCOSAMINYL 1-PHOSPHATE TRANSFERASE"/>
    <property type="match status" value="1"/>
</dbReference>